<accession>A0A1S1PGF7</accession>
<dbReference type="HAMAP" id="MF_01844">
    <property type="entry name" value="NhaA"/>
    <property type="match status" value="1"/>
</dbReference>
<dbReference type="GO" id="GO:0006885">
    <property type="term" value="P:regulation of pH"/>
    <property type="evidence" value="ECO:0007669"/>
    <property type="project" value="UniProtKB-UniRule"/>
</dbReference>
<evidence type="ECO:0000256" key="5">
    <source>
        <dbReference type="ARBA" id="ARBA00022692"/>
    </source>
</evidence>
<keyword evidence="6 11" id="KW-1133">Transmembrane helix</keyword>
<feature type="transmembrane region" description="Helical" evidence="11">
    <location>
        <begin position="105"/>
        <end position="126"/>
    </location>
</feature>
<keyword evidence="9 11" id="KW-0472">Membrane</keyword>
<dbReference type="InterPro" id="IPR023171">
    <property type="entry name" value="Na/H_antiporter_dom_sf"/>
</dbReference>
<dbReference type="OrthoDB" id="117402at2"/>
<dbReference type="Proteomes" id="UP000179769">
    <property type="component" value="Unassembled WGS sequence"/>
</dbReference>
<dbReference type="GO" id="GO:0005886">
    <property type="term" value="C:plasma membrane"/>
    <property type="evidence" value="ECO:0007669"/>
    <property type="project" value="UniProtKB-SubCell"/>
</dbReference>
<evidence type="ECO:0000256" key="7">
    <source>
        <dbReference type="ARBA" id="ARBA00023053"/>
    </source>
</evidence>
<comment type="catalytic activity">
    <reaction evidence="11">
        <text>Na(+)(in) + 2 H(+)(out) = Na(+)(out) + 2 H(+)(in)</text>
        <dbReference type="Rhea" id="RHEA:29251"/>
        <dbReference type="ChEBI" id="CHEBI:15378"/>
        <dbReference type="ChEBI" id="CHEBI:29101"/>
    </reaction>
</comment>
<evidence type="ECO:0000256" key="8">
    <source>
        <dbReference type="ARBA" id="ARBA00023065"/>
    </source>
</evidence>
<comment type="subcellular location">
    <subcellularLocation>
        <location evidence="1">Cell inner membrane</location>
        <topology evidence="1">Multi-pass membrane protein</topology>
    </subcellularLocation>
    <subcellularLocation>
        <location evidence="11">Cell membrane</location>
        <topology evidence="11">Multi-pass membrane protein</topology>
    </subcellularLocation>
</comment>
<feature type="transmembrane region" description="Helical" evidence="11">
    <location>
        <begin position="167"/>
        <end position="187"/>
    </location>
</feature>
<feature type="transmembrane region" description="Helical" evidence="11">
    <location>
        <begin position="339"/>
        <end position="365"/>
    </location>
</feature>
<comment type="similarity">
    <text evidence="11">Belongs to the NhaA Na(+)/H(+) (TC 2.A.33) antiporter family.</text>
</comment>
<dbReference type="NCBIfam" id="TIGR00773">
    <property type="entry name" value="NhaA"/>
    <property type="match status" value="1"/>
</dbReference>
<feature type="transmembrane region" description="Helical" evidence="11">
    <location>
        <begin position="276"/>
        <end position="299"/>
    </location>
</feature>
<name>A0A1S1PGF7_9ACTN</name>
<evidence type="ECO:0000256" key="2">
    <source>
        <dbReference type="ARBA" id="ARBA00022448"/>
    </source>
</evidence>
<evidence type="ECO:0000256" key="1">
    <source>
        <dbReference type="ARBA" id="ARBA00004429"/>
    </source>
</evidence>
<evidence type="ECO:0000256" key="4">
    <source>
        <dbReference type="ARBA" id="ARBA00022475"/>
    </source>
</evidence>
<evidence type="ECO:0000256" key="10">
    <source>
        <dbReference type="ARBA" id="ARBA00023201"/>
    </source>
</evidence>
<feature type="transmembrane region" description="Helical" evidence="11">
    <location>
        <begin position="138"/>
        <end position="160"/>
    </location>
</feature>
<sequence>MSRPRLLARPTWPQARYVAGILRSETVGGLLLLAGAVVALVWANSPWRDAYATVVHTGVGPASLHLHLDLEHWAADGLLAIFFFVVGLELKREFVLGDLRSPSRAALPIVAALGGMLVPALIYTLVNGLAVDGSPEGWAVPTATDIAFAVAVLAIITTHLPAALRSFLLTLAVVDDLLAIVIIAVFFTDRLSPAPLAGSLAVIAVFALLVNRGVTRWWLLIPLALVAWALMHTSGVHATIAGVLLGFAVPARPRSGEHAGMSERFEHAWRPVSAGVAVPVFALMAAGVSLAGGGVGAALADPAGLGVVMGLLLGKPIGVMGATVLLARFTRAELDPDLSWWDVAGVAVLAGVGFTVSLLIGELAFGADTAENDHVKAAILIGSLASALLASIVLRARNRVYRRLAEREAVDRDADGIPDVFQEPTVG</sequence>
<dbReference type="EMBL" id="MAXA01000278">
    <property type="protein sequence ID" value="OHV19692.1"/>
    <property type="molecule type" value="Genomic_DNA"/>
</dbReference>
<dbReference type="Gene3D" id="1.20.1530.10">
    <property type="entry name" value="Na+/H+ antiporter like domain"/>
    <property type="match status" value="1"/>
</dbReference>
<dbReference type="PANTHER" id="PTHR30341">
    <property type="entry name" value="SODIUM ION/PROTON ANTIPORTER NHAA-RELATED"/>
    <property type="match status" value="1"/>
</dbReference>
<evidence type="ECO:0000256" key="11">
    <source>
        <dbReference type="HAMAP-Rule" id="MF_01844"/>
    </source>
</evidence>
<dbReference type="GO" id="GO:0015385">
    <property type="term" value="F:sodium:proton antiporter activity"/>
    <property type="evidence" value="ECO:0007669"/>
    <property type="project" value="UniProtKB-UniRule"/>
</dbReference>
<dbReference type="PANTHER" id="PTHR30341:SF0">
    <property type="entry name" value="NA(+)_H(+) ANTIPORTER NHAA"/>
    <property type="match status" value="1"/>
</dbReference>
<keyword evidence="10 11" id="KW-0739">Sodium transport</keyword>
<keyword evidence="5 11" id="KW-0812">Transmembrane</keyword>
<evidence type="ECO:0000313" key="13">
    <source>
        <dbReference type="Proteomes" id="UP000179769"/>
    </source>
</evidence>
<comment type="function">
    <text evidence="11">Na(+)/H(+) antiporter that extrudes sodium in exchange for external protons.</text>
</comment>
<keyword evidence="7 11" id="KW-0915">Sodium</keyword>
<comment type="caution">
    <text evidence="12">The sequence shown here is derived from an EMBL/GenBank/DDBJ whole genome shotgun (WGS) entry which is preliminary data.</text>
</comment>
<keyword evidence="2 11" id="KW-0813">Transport</keyword>
<evidence type="ECO:0000256" key="3">
    <source>
        <dbReference type="ARBA" id="ARBA00022449"/>
    </source>
</evidence>
<feature type="transmembrane region" description="Helical" evidence="11">
    <location>
        <begin position="21"/>
        <end position="43"/>
    </location>
</feature>
<feature type="transmembrane region" description="Helical" evidence="11">
    <location>
        <begin position="377"/>
        <end position="394"/>
    </location>
</feature>
<keyword evidence="8 11" id="KW-0406">Ion transport</keyword>
<evidence type="ECO:0000256" key="9">
    <source>
        <dbReference type="ARBA" id="ARBA00023136"/>
    </source>
</evidence>
<keyword evidence="4 11" id="KW-1003">Cell membrane</keyword>
<dbReference type="InterPro" id="IPR004670">
    <property type="entry name" value="NhaA"/>
</dbReference>
<reference evidence="13" key="1">
    <citation type="submission" date="2016-07" db="EMBL/GenBank/DDBJ databases">
        <title>Frankia sp. NRRL B-16219 Genome sequencing.</title>
        <authorList>
            <person name="Ghodhbane-Gtari F."/>
            <person name="Swanson E."/>
            <person name="Gueddou A."/>
            <person name="Louati M."/>
            <person name="Nouioui I."/>
            <person name="Hezbri K."/>
            <person name="Abebe-Akele F."/>
            <person name="Simpson S."/>
            <person name="Morris K."/>
            <person name="Thomas K."/>
            <person name="Gtari M."/>
            <person name="Tisa L.S."/>
        </authorList>
    </citation>
    <scope>NUCLEOTIDE SEQUENCE [LARGE SCALE GENOMIC DNA]</scope>
    <source>
        <strain evidence="13">NRRL B-16219</strain>
    </source>
</reference>
<dbReference type="AlphaFoldDB" id="A0A1S1PGF7"/>
<proteinExistence type="inferred from homology"/>
<feature type="transmembrane region" description="Helical" evidence="11">
    <location>
        <begin position="305"/>
        <end position="327"/>
    </location>
</feature>
<gene>
    <name evidence="11" type="primary">nhaA</name>
    <name evidence="12" type="ORF">BBK14_29100</name>
</gene>
<feature type="transmembrane region" description="Helical" evidence="11">
    <location>
        <begin position="193"/>
        <end position="210"/>
    </location>
</feature>
<keyword evidence="3 11" id="KW-0050">Antiport</keyword>
<keyword evidence="13" id="KW-1185">Reference proteome</keyword>
<organism evidence="12 13">
    <name type="scientific">Parafrankia soli</name>
    <dbReference type="NCBI Taxonomy" id="2599596"/>
    <lineage>
        <taxon>Bacteria</taxon>
        <taxon>Bacillati</taxon>
        <taxon>Actinomycetota</taxon>
        <taxon>Actinomycetes</taxon>
        <taxon>Frankiales</taxon>
        <taxon>Frankiaceae</taxon>
        <taxon>Parafrankia</taxon>
    </lineage>
</organism>
<evidence type="ECO:0000256" key="6">
    <source>
        <dbReference type="ARBA" id="ARBA00022989"/>
    </source>
</evidence>
<protein>
    <recommendedName>
        <fullName evidence="11">Na(+)/H(+) antiporter NhaA</fullName>
    </recommendedName>
    <alternativeName>
        <fullName evidence="11">Sodium/proton antiporter NhaA</fullName>
    </alternativeName>
</protein>
<feature type="transmembrane region" description="Helical" evidence="11">
    <location>
        <begin position="238"/>
        <end position="255"/>
    </location>
</feature>
<dbReference type="Pfam" id="PF06965">
    <property type="entry name" value="Na_H_antiport_1"/>
    <property type="match status" value="1"/>
</dbReference>
<evidence type="ECO:0000313" key="12">
    <source>
        <dbReference type="EMBL" id="OHV19692.1"/>
    </source>
</evidence>